<sequence>MARRTRRRGKGAGTVFEDKQRGGWVGEIDLGLSPDGRRIRKRIRGKTRKEVELALANLVTQHGRGLVVKPEKVTLGDYLDRWLAHQENKVKLTTYTSYQHSAAHLKRYLGTTELGQLHPLLIQDFITRMRRDTYIVGKSVRRYSERTTHYAFAVLKMALDQAVEWRLIPSNPTQGVDPPRPKVSKKQVWTPEQTRAFFKHVKGHRYEAVLHLAALTGLRRGEINGLRWSSIDFEKGTLTVDNNRTRARRETVEGTPKTELSQRRLPLGPRLLAMLSELREKQLAEARKKGWPEPEYVLLGRGGRPAYPTSLTATFRRLVQEAGLPYITLHGLRHSYASLARLRGVPLEVVSKTLGHSTPEFTARLYRHLYSDELTQAAQVMDALLDQEQAPA</sequence>
<dbReference type="Gene3D" id="1.10.150.130">
    <property type="match status" value="1"/>
</dbReference>
<accession>A0ABN5LXY5</accession>
<comment type="similarity">
    <text evidence="1">Belongs to the 'phage' integrase family.</text>
</comment>
<reference evidence="8 9" key="1">
    <citation type="submission" date="2017-05" db="EMBL/GenBank/DDBJ databases">
        <title>Complete genome sequence of Meiothermus taiwanensis WR-220.</title>
        <authorList>
            <person name="Wu W.-L."/>
            <person name="Lo W.-S."/>
            <person name="Kuo C.-H."/>
            <person name="Wu S.-H."/>
        </authorList>
    </citation>
    <scope>NUCLEOTIDE SEQUENCE [LARGE SCALE GENOMIC DNA]</scope>
    <source>
        <strain evidence="8 9">WR-220</strain>
    </source>
</reference>
<keyword evidence="4" id="KW-0233">DNA recombination</keyword>
<dbReference type="InterPro" id="IPR044068">
    <property type="entry name" value="CB"/>
</dbReference>
<dbReference type="SUPFAM" id="SSF56349">
    <property type="entry name" value="DNA breaking-rejoining enzymes"/>
    <property type="match status" value="1"/>
</dbReference>
<dbReference type="InterPro" id="IPR050808">
    <property type="entry name" value="Phage_Integrase"/>
</dbReference>
<dbReference type="EMBL" id="CP021130">
    <property type="protein sequence ID" value="AWR87070.1"/>
    <property type="molecule type" value="Genomic_DNA"/>
</dbReference>
<dbReference type="CDD" id="cd01189">
    <property type="entry name" value="INT_ICEBs1_C_like"/>
    <property type="match status" value="1"/>
</dbReference>
<dbReference type="InterPro" id="IPR011010">
    <property type="entry name" value="DNA_brk_join_enz"/>
</dbReference>
<dbReference type="InterPro" id="IPR013762">
    <property type="entry name" value="Integrase-like_cat_sf"/>
</dbReference>
<protein>
    <submittedName>
        <fullName evidence="8">Integrase family protein</fullName>
    </submittedName>
</protein>
<dbReference type="InterPro" id="IPR002104">
    <property type="entry name" value="Integrase_catalytic"/>
</dbReference>
<evidence type="ECO:0000256" key="1">
    <source>
        <dbReference type="ARBA" id="ARBA00008857"/>
    </source>
</evidence>
<dbReference type="InterPro" id="IPR025269">
    <property type="entry name" value="SAM-like_dom"/>
</dbReference>
<evidence type="ECO:0000256" key="5">
    <source>
        <dbReference type="PROSITE-ProRule" id="PRU01248"/>
    </source>
</evidence>
<dbReference type="PANTHER" id="PTHR30629:SF6">
    <property type="entry name" value="PROPHAGE INTEGRASE INTA-RELATED"/>
    <property type="match status" value="1"/>
</dbReference>
<evidence type="ECO:0000256" key="4">
    <source>
        <dbReference type="ARBA" id="ARBA00023172"/>
    </source>
</evidence>
<feature type="domain" description="Tyr recombinase" evidence="6">
    <location>
        <begin position="184"/>
        <end position="379"/>
    </location>
</feature>
<proteinExistence type="inferred from homology"/>
<dbReference type="InterPro" id="IPR010998">
    <property type="entry name" value="Integrase_recombinase_N"/>
</dbReference>
<dbReference type="Pfam" id="PF13102">
    <property type="entry name" value="Phage_int_SAM_5"/>
    <property type="match status" value="1"/>
</dbReference>
<dbReference type="PROSITE" id="PS51900">
    <property type="entry name" value="CB"/>
    <property type="match status" value="1"/>
</dbReference>
<gene>
    <name evidence="8" type="ORF">Mtai_v1c18360</name>
</gene>
<evidence type="ECO:0000313" key="9">
    <source>
        <dbReference type="Proteomes" id="UP000263013"/>
    </source>
</evidence>
<dbReference type="Gene3D" id="1.10.443.10">
    <property type="entry name" value="Intergrase catalytic core"/>
    <property type="match status" value="1"/>
</dbReference>
<evidence type="ECO:0000256" key="2">
    <source>
        <dbReference type="ARBA" id="ARBA00022908"/>
    </source>
</evidence>
<dbReference type="Proteomes" id="UP000263013">
    <property type="component" value="Chromosome"/>
</dbReference>
<dbReference type="PROSITE" id="PS51898">
    <property type="entry name" value="TYR_RECOMBINASE"/>
    <property type="match status" value="1"/>
</dbReference>
<keyword evidence="3 5" id="KW-0238">DNA-binding</keyword>
<dbReference type="RefSeq" id="WP_027887938.1">
    <property type="nucleotide sequence ID" value="NZ_CP021130.1"/>
</dbReference>
<keyword evidence="9" id="KW-1185">Reference proteome</keyword>
<keyword evidence="2" id="KW-0229">DNA integration</keyword>
<dbReference type="Pfam" id="PF00589">
    <property type="entry name" value="Phage_integrase"/>
    <property type="match status" value="1"/>
</dbReference>
<evidence type="ECO:0000313" key="8">
    <source>
        <dbReference type="EMBL" id="AWR87070.1"/>
    </source>
</evidence>
<evidence type="ECO:0000259" key="6">
    <source>
        <dbReference type="PROSITE" id="PS51898"/>
    </source>
</evidence>
<name>A0ABN5LXY5_9DEIN</name>
<feature type="domain" description="Core-binding (CB)" evidence="7">
    <location>
        <begin position="73"/>
        <end position="163"/>
    </location>
</feature>
<dbReference type="PANTHER" id="PTHR30629">
    <property type="entry name" value="PROPHAGE INTEGRASE"/>
    <property type="match status" value="1"/>
</dbReference>
<evidence type="ECO:0000259" key="7">
    <source>
        <dbReference type="PROSITE" id="PS51900"/>
    </source>
</evidence>
<organism evidence="8 9">
    <name type="scientific">Meiothermus taiwanensis WR-220</name>
    <dbReference type="NCBI Taxonomy" id="1339250"/>
    <lineage>
        <taxon>Bacteria</taxon>
        <taxon>Thermotogati</taxon>
        <taxon>Deinococcota</taxon>
        <taxon>Deinococci</taxon>
        <taxon>Thermales</taxon>
        <taxon>Thermaceae</taxon>
        <taxon>Meiothermus</taxon>
    </lineage>
</organism>
<evidence type="ECO:0000256" key="3">
    <source>
        <dbReference type="ARBA" id="ARBA00023125"/>
    </source>
</evidence>